<evidence type="ECO:0000313" key="1">
    <source>
        <dbReference type="EMBL" id="CAF2111316.1"/>
    </source>
</evidence>
<dbReference type="EMBL" id="HG994372">
    <property type="protein sequence ID" value="CAF2111316.1"/>
    <property type="molecule type" value="Genomic_DNA"/>
</dbReference>
<accession>A0A816U9T4</accession>
<proteinExistence type="predicted"/>
<dbReference type="AlphaFoldDB" id="A0A816U9T4"/>
<protein>
    <submittedName>
        <fullName evidence="1">(rape) hypothetical protein</fullName>
    </submittedName>
</protein>
<name>A0A816U9T4_BRANA</name>
<sequence>MFMDEIVWRAREKKKRSLRSPSSPVDGLVLLRVQIWSKASNLRIEAESLKSDFIGVDLVRSTVCGGGFGVTGCSEYERVLYGLFGLAVVLRRVVNSFRGQWQVLVGSGGSEWSGGV</sequence>
<reference evidence="1" key="1">
    <citation type="submission" date="2021-01" db="EMBL/GenBank/DDBJ databases">
        <authorList>
            <consortium name="Genoscope - CEA"/>
            <person name="William W."/>
        </authorList>
    </citation>
    <scope>NUCLEOTIDE SEQUENCE</scope>
</reference>
<dbReference type="Proteomes" id="UP001295469">
    <property type="component" value="Chromosome C08"/>
</dbReference>
<gene>
    <name evidence="1" type="ORF">DARMORV10_C08P27930.1</name>
</gene>
<organism evidence="1">
    <name type="scientific">Brassica napus</name>
    <name type="common">Rape</name>
    <dbReference type="NCBI Taxonomy" id="3708"/>
    <lineage>
        <taxon>Eukaryota</taxon>
        <taxon>Viridiplantae</taxon>
        <taxon>Streptophyta</taxon>
        <taxon>Embryophyta</taxon>
        <taxon>Tracheophyta</taxon>
        <taxon>Spermatophyta</taxon>
        <taxon>Magnoliopsida</taxon>
        <taxon>eudicotyledons</taxon>
        <taxon>Gunneridae</taxon>
        <taxon>Pentapetalae</taxon>
        <taxon>rosids</taxon>
        <taxon>malvids</taxon>
        <taxon>Brassicales</taxon>
        <taxon>Brassicaceae</taxon>
        <taxon>Brassiceae</taxon>
        <taxon>Brassica</taxon>
    </lineage>
</organism>